<proteinExistence type="predicted"/>
<dbReference type="EMBL" id="JBHULL010000040">
    <property type="protein sequence ID" value="MFD2584649.1"/>
    <property type="molecule type" value="Genomic_DNA"/>
</dbReference>
<evidence type="ECO:0000313" key="1">
    <source>
        <dbReference type="EMBL" id="MFD2584649.1"/>
    </source>
</evidence>
<organism evidence="1 2">
    <name type="scientific">Pedobacter vanadiisoli</name>
    <dbReference type="NCBI Taxonomy" id="1761975"/>
    <lineage>
        <taxon>Bacteria</taxon>
        <taxon>Pseudomonadati</taxon>
        <taxon>Bacteroidota</taxon>
        <taxon>Sphingobacteriia</taxon>
        <taxon>Sphingobacteriales</taxon>
        <taxon>Sphingobacteriaceae</taxon>
        <taxon>Pedobacter</taxon>
    </lineage>
</organism>
<dbReference type="Proteomes" id="UP001597461">
    <property type="component" value="Unassembled WGS sequence"/>
</dbReference>
<dbReference type="RefSeq" id="WP_379081921.1">
    <property type="nucleotide sequence ID" value="NZ_JBHULL010000040.1"/>
</dbReference>
<comment type="caution">
    <text evidence="1">The sequence shown here is derived from an EMBL/GenBank/DDBJ whole genome shotgun (WGS) entry which is preliminary data.</text>
</comment>
<evidence type="ECO:0000313" key="2">
    <source>
        <dbReference type="Proteomes" id="UP001597461"/>
    </source>
</evidence>
<sequence>MDEKLLTAALEMDGRPAECICSTLSMPVSDSTLLRLIHKAPLPPLGQLKAVGVDDWAYKKWDRYGSMLVNLINREGL</sequence>
<keyword evidence="2" id="KW-1185">Reference proteome</keyword>
<reference evidence="2" key="1">
    <citation type="journal article" date="2019" name="Int. J. Syst. Evol. Microbiol.">
        <title>The Global Catalogue of Microorganisms (GCM) 10K type strain sequencing project: providing services to taxonomists for standard genome sequencing and annotation.</title>
        <authorList>
            <consortium name="The Broad Institute Genomics Platform"/>
            <consortium name="The Broad Institute Genome Sequencing Center for Infectious Disease"/>
            <person name="Wu L."/>
            <person name="Ma J."/>
        </authorList>
    </citation>
    <scope>NUCLEOTIDE SEQUENCE [LARGE SCALE GENOMIC DNA]</scope>
    <source>
        <strain evidence="2">KCTC 42866</strain>
    </source>
</reference>
<evidence type="ECO:0008006" key="3">
    <source>
        <dbReference type="Google" id="ProtNLM"/>
    </source>
</evidence>
<accession>A0ABW5MSL1</accession>
<name>A0ABW5MSL1_9SPHI</name>
<protein>
    <recommendedName>
        <fullName evidence="3">Transposase</fullName>
    </recommendedName>
</protein>
<gene>
    <name evidence="1" type="ORF">ACFSR6_19300</name>
</gene>